<dbReference type="EMBL" id="MLGG01000024">
    <property type="protein sequence ID" value="KAK1455757.1"/>
    <property type="molecule type" value="Genomic_DNA"/>
</dbReference>
<feature type="compositionally biased region" description="Polar residues" evidence="1">
    <location>
        <begin position="73"/>
        <end position="92"/>
    </location>
</feature>
<feature type="region of interest" description="Disordered" evidence="1">
    <location>
        <begin position="45"/>
        <end position="98"/>
    </location>
</feature>
<evidence type="ECO:0000256" key="1">
    <source>
        <dbReference type="SAM" id="MobiDB-lite"/>
    </source>
</evidence>
<accession>A0AAI9UCC2</accession>
<name>A0AAI9UCC2_9PEZI</name>
<protein>
    <recommendedName>
        <fullName evidence="5">Secreted protein</fullName>
    </recommendedName>
</protein>
<evidence type="ECO:0000256" key="2">
    <source>
        <dbReference type="SAM" id="SignalP"/>
    </source>
</evidence>
<gene>
    <name evidence="3" type="ORF">CMEL01_04517</name>
</gene>
<keyword evidence="2" id="KW-0732">Signal</keyword>
<keyword evidence="4" id="KW-1185">Reference proteome</keyword>
<dbReference type="AlphaFoldDB" id="A0AAI9UCC2"/>
<feature type="signal peptide" evidence="2">
    <location>
        <begin position="1"/>
        <end position="19"/>
    </location>
</feature>
<proteinExistence type="predicted"/>
<comment type="caution">
    <text evidence="3">The sequence shown here is derived from an EMBL/GenBank/DDBJ whole genome shotgun (WGS) entry which is preliminary data.</text>
</comment>
<evidence type="ECO:0008006" key="5">
    <source>
        <dbReference type="Google" id="ProtNLM"/>
    </source>
</evidence>
<reference evidence="3 4" key="1">
    <citation type="submission" date="2016-10" db="EMBL/GenBank/DDBJ databases">
        <title>The genome sequence of Colletotrichum fioriniae PJ7.</title>
        <authorList>
            <person name="Baroncelli R."/>
        </authorList>
    </citation>
    <scope>NUCLEOTIDE SEQUENCE [LARGE SCALE GENOMIC DNA]</scope>
    <source>
        <strain evidence="3">Col 31</strain>
    </source>
</reference>
<dbReference type="Proteomes" id="UP001239795">
    <property type="component" value="Unassembled WGS sequence"/>
</dbReference>
<organism evidence="3 4">
    <name type="scientific">Colletotrichum melonis</name>
    <dbReference type="NCBI Taxonomy" id="1209925"/>
    <lineage>
        <taxon>Eukaryota</taxon>
        <taxon>Fungi</taxon>
        <taxon>Dikarya</taxon>
        <taxon>Ascomycota</taxon>
        <taxon>Pezizomycotina</taxon>
        <taxon>Sordariomycetes</taxon>
        <taxon>Hypocreomycetidae</taxon>
        <taxon>Glomerellales</taxon>
        <taxon>Glomerellaceae</taxon>
        <taxon>Colletotrichum</taxon>
        <taxon>Colletotrichum acutatum species complex</taxon>
    </lineage>
</organism>
<feature type="chain" id="PRO_5042555259" description="Secreted protein" evidence="2">
    <location>
        <begin position="20"/>
        <end position="98"/>
    </location>
</feature>
<evidence type="ECO:0000313" key="3">
    <source>
        <dbReference type="EMBL" id="KAK1455757.1"/>
    </source>
</evidence>
<feature type="compositionally biased region" description="Polar residues" evidence="1">
    <location>
        <begin position="45"/>
        <end position="60"/>
    </location>
</feature>
<sequence length="98" mass="11016">VNFNFLVWFFLLGATSVYASTCTVEPRSNFDSRFDSSFAKQAKQQCRSAGGNSKGGNSVRQVCDFRGDPPRSLQRTSRIQVSSNGRSTNVNVRWNCRR</sequence>
<feature type="non-terminal residue" evidence="3">
    <location>
        <position position="1"/>
    </location>
</feature>
<evidence type="ECO:0000313" key="4">
    <source>
        <dbReference type="Proteomes" id="UP001239795"/>
    </source>
</evidence>